<proteinExistence type="predicted"/>
<name>A0AAE1U895_9EUCA</name>
<gene>
    <name evidence="2" type="ORF">Pmani_018551</name>
</gene>
<keyword evidence="3" id="KW-1185">Reference proteome</keyword>
<protein>
    <submittedName>
        <fullName evidence="2">Uncharacterized protein</fullName>
    </submittedName>
</protein>
<feature type="region of interest" description="Disordered" evidence="1">
    <location>
        <begin position="1"/>
        <end position="29"/>
    </location>
</feature>
<organism evidence="2 3">
    <name type="scientific">Petrolisthes manimaculis</name>
    <dbReference type="NCBI Taxonomy" id="1843537"/>
    <lineage>
        <taxon>Eukaryota</taxon>
        <taxon>Metazoa</taxon>
        <taxon>Ecdysozoa</taxon>
        <taxon>Arthropoda</taxon>
        <taxon>Crustacea</taxon>
        <taxon>Multicrustacea</taxon>
        <taxon>Malacostraca</taxon>
        <taxon>Eumalacostraca</taxon>
        <taxon>Eucarida</taxon>
        <taxon>Decapoda</taxon>
        <taxon>Pleocyemata</taxon>
        <taxon>Anomura</taxon>
        <taxon>Galatheoidea</taxon>
        <taxon>Porcellanidae</taxon>
        <taxon>Petrolisthes</taxon>
    </lineage>
</organism>
<dbReference type="Proteomes" id="UP001292094">
    <property type="component" value="Unassembled WGS sequence"/>
</dbReference>
<accession>A0AAE1U895</accession>
<evidence type="ECO:0000256" key="1">
    <source>
        <dbReference type="SAM" id="MobiDB-lite"/>
    </source>
</evidence>
<evidence type="ECO:0000313" key="3">
    <source>
        <dbReference type="Proteomes" id="UP001292094"/>
    </source>
</evidence>
<sequence length="96" mass="10736">MEETASMKAGRQAGRQARREGGKKTSTNTHQLQQFATKLMNHPRHHHFLPDQAPPPLRAVHHQDITTSCQTKPHLLLGLFITKTSPLPARRSPTSS</sequence>
<dbReference type="AlphaFoldDB" id="A0AAE1U895"/>
<comment type="caution">
    <text evidence="2">The sequence shown here is derived from an EMBL/GenBank/DDBJ whole genome shotgun (WGS) entry which is preliminary data.</text>
</comment>
<dbReference type="EMBL" id="JAWZYT010001708">
    <property type="protein sequence ID" value="KAK4309845.1"/>
    <property type="molecule type" value="Genomic_DNA"/>
</dbReference>
<evidence type="ECO:0000313" key="2">
    <source>
        <dbReference type="EMBL" id="KAK4309845.1"/>
    </source>
</evidence>
<reference evidence="2" key="1">
    <citation type="submission" date="2023-11" db="EMBL/GenBank/DDBJ databases">
        <title>Genome assemblies of two species of porcelain crab, Petrolisthes cinctipes and Petrolisthes manimaculis (Anomura: Porcellanidae).</title>
        <authorList>
            <person name="Angst P."/>
        </authorList>
    </citation>
    <scope>NUCLEOTIDE SEQUENCE</scope>
    <source>
        <strain evidence="2">PB745_02</strain>
        <tissue evidence="2">Gill</tissue>
    </source>
</reference>